<reference evidence="2" key="3">
    <citation type="submission" date="2022-06" db="UniProtKB">
        <authorList>
            <consortium name="EnsemblPlants"/>
        </authorList>
    </citation>
    <scope>IDENTIFICATION</scope>
</reference>
<organism evidence="2 3">
    <name type="scientific">Triticum urartu</name>
    <name type="common">Red wild einkorn</name>
    <name type="synonym">Crithodium urartu</name>
    <dbReference type="NCBI Taxonomy" id="4572"/>
    <lineage>
        <taxon>Eukaryota</taxon>
        <taxon>Viridiplantae</taxon>
        <taxon>Streptophyta</taxon>
        <taxon>Embryophyta</taxon>
        <taxon>Tracheophyta</taxon>
        <taxon>Spermatophyta</taxon>
        <taxon>Magnoliopsida</taxon>
        <taxon>Liliopsida</taxon>
        <taxon>Poales</taxon>
        <taxon>Poaceae</taxon>
        <taxon>BOP clade</taxon>
        <taxon>Pooideae</taxon>
        <taxon>Triticodae</taxon>
        <taxon>Triticeae</taxon>
        <taxon>Triticinae</taxon>
        <taxon>Triticum</taxon>
    </lineage>
</organism>
<dbReference type="Gramene" id="TuG1812G0500003050.01.T01">
    <property type="protein sequence ID" value="TuG1812G0500003050.01.T01"/>
    <property type="gene ID" value="TuG1812G0500003050.01"/>
</dbReference>
<dbReference type="EnsemblPlants" id="TuG1812G0500003050.01.T01">
    <property type="protein sequence ID" value="TuG1812G0500003050.01.T01"/>
    <property type="gene ID" value="TuG1812G0500003050.01"/>
</dbReference>
<reference evidence="3" key="1">
    <citation type="journal article" date="2013" name="Nature">
        <title>Draft genome of the wheat A-genome progenitor Triticum urartu.</title>
        <authorList>
            <person name="Ling H.Q."/>
            <person name="Zhao S."/>
            <person name="Liu D."/>
            <person name="Wang J."/>
            <person name="Sun H."/>
            <person name="Zhang C."/>
            <person name="Fan H."/>
            <person name="Li D."/>
            <person name="Dong L."/>
            <person name="Tao Y."/>
            <person name="Gao C."/>
            <person name="Wu H."/>
            <person name="Li Y."/>
            <person name="Cui Y."/>
            <person name="Guo X."/>
            <person name="Zheng S."/>
            <person name="Wang B."/>
            <person name="Yu K."/>
            <person name="Liang Q."/>
            <person name="Yang W."/>
            <person name="Lou X."/>
            <person name="Chen J."/>
            <person name="Feng M."/>
            <person name="Jian J."/>
            <person name="Zhang X."/>
            <person name="Luo G."/>
            <person name="Jiang Y."/>
            <person name="Liu J."/>
            <person name="Wang Z."/>
            <person name="Sha Y."/>
            <person name="Zhang B."/>
            <person name="Wu H."/>
            <person name="Tang D."/>
            <person name="Shen Q."/>
            <person name="Xue P."/>
            <person name="Zou S."/>
            <person name="Wang X."/>
            <person name="Liu X."/>
            <person name="Wang F."/>
            <person name="Yang Y."/>
            <person name="An X."/>
            <person name="Dong Z."/>
            <person name="Zhang K."/>
            <person name="Zhang X."/>
            <person name="Luo M.C."/>
            <person name="Dvorak J."/>
            <person name="Tong Y."/>
            <person name="Wang J."/>
            <person name="Yang H."/>
            <person name="Li Z."/>
            <person name="Wang D."/>
            <person name="Zhang A."/>
            <person name="Wang J."/>
        </authorList>
    </citation>
    <scope>NUCLEOTIDE SEQUENCE</scope>
    <source>
        <strain evidence="3">cv. G1812</strain>
    </source>
</reference>
<protein>
    <submittedName>
        <fullName evidence="2">Uncharacterized protein</fullName>
    </submittedName>
</protein>
<reference evidence="2" key="2">
    <citation type="submission" date="2018-03" db="EMBL/GenBank/DDBJ databases">
        <title>The Triticum urartu genome reveals the dynamic nature of wheat genome evolution.</title>
        <authorList>
            <person name="Ling H."/>
            <person name="Ma B."/>
            <person name="Shi X."/>
            <person name="Liu H."/>
            <person name="Dong L."/>
            <person name="Sun H."/>
            <person name="Cao Y."/>
            <person name="Gao Q."/>
            <person name="Zheng S."/>
            <person name="Li Y."/>
            <person name="Yu Y."/>
            <person name="Du H."/>
            <person name="Qi M."/>
            <person name="Li Y."/>
            <person name="Yu H."/>
            <person name="Cui Y."/>
            <person name="Wang N."/>
            <person name="Chen C."/>
            <person name="Wu H."/>
            <person name="Zhao Y."/>
            <person name="Zhang J."/>
            <person name="Li Y."/>
            <person name="Zhou W."/>
            <person name="Zhang B."/>
            <person name="Hu W."/>
            <person name="Eijk M."/>
            <person name="Tang J."/>
            <person name="Witsenboer H."/>
            <person name="Zhao S."/>
            <person name="Li Z."/>
            <person name="Zhang A."/>
            <person name="Wang D."/>
            <person name="Liang C."/>
        </authorList>
    </citation>
    <scope>NUCLEOTIDE SEQUENCE [LARGE SCALE GENOMIC DNA]</scope>
    <source>
        <strain evidence="2">cv. G1812</strain>
    </source>
</reference>
<feature type="region of interest" description="Disordered" evidence="1">
    <location>
        <begin position="1"/>
        <end position="79"/>
    </location>
</feature>
<sequence length="93" mass="9738">IPRVRAPPCALVHKPQLPPPSQAPLSSSLDARASQELEARSAAAGGGPPARKRPTTTMAPPHGAPICSRTPPEASALAHQWRTPETLVNTELL</sequence>
<accession>A0A8R7UJ70</accession>
<evidence type="ECO:0000256" key="1">
    <source>
        <dbReference type="SAM" id="MobiDB-lite"/>
    </source>
</evidence>
<keyword evidence="3" id="KW-1185">Reference proteome</keyword>
<evidence type="ECO:0000313" key="3">
    <source>
        <dbReference type="Proteomes" id="UP000015106"/>
    </source>
</evidence>
<name>A0A8R7UJ70_TRIUA</name>
<evidence type="ECO:0000313" key="2">
    <source>
        <dbReference type="EnsemblPlants" id="TuG1812G0500003050.01.T01"/>
    </source>
</evidence>
<proteinExistence type="predicted"/>
<dbReference type="AlphaFoldDB" id="A0A8R7UJ70"/>
<dbReference type="Proteomes" id="UP000015106">
    <property type="component" value="Chromosome 5"/>
</dbReference>